<dbReference type="STRING" id="42249.A0A317SZG0"/>
<organism evidence="2 3">
    <name type="scientific">Tuber magnatum</name>
    <name type="common">white Piedmont truffle</name>
    <dbReference type="NCBI Taxonomy" id="42249"/>
    <lineage>
        <taxon>Eukaryota</taxon>
        <taxon>Fungi</taxon>
        <taxon>Dikarya</taxon>
        <taxon>Ascomycota</taxon>
        <taxon>Pezizomycotina</taxon>
        <taxon>Pezizomycetes</taxon>
        <taxon>Pezizales</taxon>
        <taxon>Tuberaceae</taxon>
        <taxon>Tuber</taxon>
    </lineage>
</organism>
<dbReference type="Proteomes" id="UP000246991">
    <property type="component" value="Unassembled WGS sequence"/>
</dbReference>
<sequence>MSSYTWAYQTSPSVLAQQVETYADLRLPPTSSAPPLNPIDRYVADLPTGVIVTHDTRSLCPPLQVMLPHDIAYSNTGSNYQRPLQDPADNESSRSGSNNLYYTGFAAPTESSSESPEEDDYPQQQQSSAATSPGYHGPTFVESWDQDHYMSQASDLNAAVDPDLAPKDFVCPKEVHISSCGDDRSQEGHNDTIEDDDENCCGYPQTETMMFLPYDRQCYPYDQPTPPMGVYSHQHDNSLRHDRSCSSAQGSRQNSPDRLEKLKLNRARRIKCPRSMMQPYQERSGEGERSRKIRGEKGRGRGAGKKTKEKKVCRLHPTKVFAHASDYKKHMNQQHLRPFLCVLYFAGCAQTFGSKNEWKRHVYSQHLQISYWTCDDPLCADRKAIFNRKDLFGQHIKRMHPAPAGSKDSTTAYMDRMIDRCRVERRKPPQNSRCGYCNQSFEGPQSWDQRMEHVGQHYEKNNYKGLSSDCWVRDEGLVDWALVHGIIEDTGNGTYTIVSTGKDAIVKAGVEQKKLAKEEMARARGYRDVGDIDDDERDADGDDEYYYRET</sequence>
<reference evidence="2 3" key="1">
    <citation type="submission" date="2018-03" db="EMBL/GenBank/DDBJ databases">
        <title>Genomes of Pezizomycetes fungi and the evolution of truffles.</title>
        <authorList>
            <person name="Murat C."/>
            <person name="Payen T."/>
            <person name="Noel B."/>
            <person name="Kuo A."/>
            <person name="Martin F.M."/>
        </authorList>
    </citation>
    <scope>NUCLEOTIDE SEQUENCE [LARGE SCALE GENOMIC DNA]</scope>
    <source>
        <strain evidence="2">091103-1</strain>
    </source>
</reference>
<feature type="compositionally biased region" description="Polar residues" evidence="1">
    <location>
        <begin position="245"/>
        <end position="254"/>
    </location>
</feature>
<evidence type="ECO:0008006" key="4">
    <source>
        <dbReference type="Google" id="ProtNLM"/>
    </source>
</evidence>
<feature type="compositionally biased region" description="Basic and acidic residues" evidence="1">
    <location>
        <begin position="178"/>
        <end position="192"/>
    </location>
</feature>
<feature type="region of interest" description="Disordered" evidence="1">
    <location>
        <begin position="272"/>
        <end position="310"/>
    </location>
</feature>
<dbReference type="AlphaFoldDB" id="A0A317SZG0"/>
<gene>
    <name evidence="2" type="ORF">C7212DRAFT_355334</name>
</gene>
<dbReference type="PANTHER" id="PTHR23225:SF2">
    <property type="entry name" value="AT09679P-RELATED"/>
    <property type="match status" value="1"/>
</dbReference>
<dbReference type="OrthoDB" id="5388486at2759"/>
<evidence type="ECO:0000313" key="3">
    <source>
        <dbReference type="Proteomes" id="UP000246991"/>
    </source>
</evidence>
<comment type="caution">
    <text evidence="2">The sequence shown here is derived from an EMBL/GenBank/DDBJ whole genome shotgun (WGS) entry which is preliminary data.</text>
</comment>
<proteinExistence type="predicted"/>
<feature type="region of interest" description="Disordered" evidence="1">
    <location>
        <begin position="225"/>
        <end position="260"/>
    </location>
</feature>
<dbReference type="InterPro" id="IPR039970">
    <property type="entry name" value="TF_Grauzone"/>
</dbReference>
<accession>A0A317SZG0</accession>
<feature type="compositionally biased region" description="Basic and acidic residues" evidence="1">
    <location>
        <begin position="283"/>
        <end position="299"/>
    </location>
</feature>
<dbReference type="Gene3D" id="3.30.160.60">
    <property type="entry name" value="Classic Zinc Finger"/>
    <property type="match status" value="1"/>
</dbReference>
<keyword evidence="3" id="KW-1185">Reference proteome</keyword>
<feature type="compositionally biased region" description="Acidic residues" evidence="1">
    <location>
        <begin position="531"/>
        <end position="544"/>
    </location>
</feature>
<dbReference type="GO" id="GO:0003700">
    <property type="term" value="F:DNA-binding transcription factor activity"/>
    <property type="evidence" value="ECO:0007669"/>
    <property type="project" value="InterPro"/>
</dbReference>
<dbReference type="PANTHER" id="PTHR23225">
    <property type="entry name" value="ZINC FINGER PROTEIN"/>
    <property type="match status" value="1"/>
</dbReference>
<feature type="region of interest" description="Disordered" evidence="1">
    <location>
        <begin position="526"/>
        <end position="550"/>
    </location>
</feature>
<feature type="compositionally biased region" description="Basic residues" evidence="1">
    <location>
        <begin position="300"/>
        <end position="310"/>
    </location>
</feature>
<name>A0A317SZG0_9PEZI</name>
<protein>
    <recommendedName>
        <fullName evidence="4">C2H2-type domain-containing protein</fullName>
    </recommendedName>
</protein>
<feature type="compositionally biased region" description="Basic and acidic residues" evidence="1">
    <location>
        <begin position="233"/>
        <end position="244"/>
    </location>
</feature>
<feature type="region of interest" description="Disordered" evidence="1">
    <location>
        <begin position="178"/>
        <end position="199"/>
    </location>
</feature>
<dbReference type="EMBL" id="PYWC01000009">
    <property type="protein sequence ID" value="PWW79280.1"/>
    <property type="molecule type" value="Genomic_DNA"/>
</dbReference>
<evidence type="ECO:0000256" key="1">
    <source>
        <dbReference type="SAM" id="MobiDB-lite"/>
    </source>
</evidence>
<feature type="region of interest" description="Disordered" evidence="1">
    <location>
        <begin position="77"/>
        <end position="142"/>
    </location>
</feature>
<evidence type="ECO:0000313" key="2">
    <source>
        <dbReference type="EMBL" id="PWW79280.1"/>
    </source>
</evidence>